<organism evidence="11 12">
    <name type="scientific">Hypsibius exemplaris</name>
    <name type="common">Freshwater tardigrade</name>
    <dbReference type="NCBI Taxonomy" id="2072580"/>
    <lineage>
        <taxon>Eukaryota</taxon>
        <taxon>Metazoa</taxon>
        <taxon>Ecdysozoa</taxon>
        <taxon>Tardigrada</taxon>
        <taxon>Eutardigrada</taxon>
        <taxon>Parachela</taxon>
        <taxon>Hypsibioidea</taxon>
        <taxon>Hypsibiidae</taxon>
        <taxon>Hypsibius</taxon>
    </lineage>
</organism>
<keyword evidence="7 9" id="KW-0472">Membrane</keyword>
<evidence type="ECO:0000259" key="10">
    <source>
        <dbReference type="PROSITE" id="PS51837"/>
    </source>
</evidence>
<evidence type="ECO:0000313" key="11">
    <source>
        <dbReference type="EMBL" id="OQV17355.1"/>
    </source>
</evidence>
<dbReference type="GO" id="GO:0008270">
    <property type="term" value="F:zinc ion binding"/>
    <property type="evidence" value="ECO:0007669"/>
    <property type="project" value="TreeGrafter"/>
</dbReference>
<dbReference type="PANTHER" id="PTHR23292">
    <property type="entry name" value="LIPOPOLYSACCHARIDE-INDUCED TUMOR NECROSIS FACTOR-ALPHA FACTOR"/>
    <property type="match status" value="1"/>
</dbReference>
<feature type="domain" description="LITAF" evidence="10">
    <location>
        <begin position="54"/>
        <end position="142"/>
    </location>
</feature>
<dbReference type="OrthoDB" id="4713066at2759"/>
<evidence type="ECO:0000256" key="1">
    <source>
        <dbReference type="ARBA" id="ARBA00004414"/>
    </source>
</evidence>
<keyword evidence="6" id="KW-0862">Zinc</keyword>
<dbReference type="PANTHER" id="PTHR23292:SF6">
    <property type="entry name" value="FI16602P1-RELATED"/>
    <property type="match status" value="1"/>
</dbReference>
<comment type="subcellular location">
    <subcellularLocation>
        <location evidence="2">Endosome membrane</location>
        <topology evidence="2">Peripheral membrane protein</topology>
    </subcellularLocation>
    <subcellularLocation>
        <location evidence="1">Late endosome membrane</location>
    </subcellularLocation>
    <subcellularLocation>
        <location evidence="3">Lysosome membrane</location>
        <topology evidence="3">Peripheral membrane protein</topology>
        <orientation evidence="3">Cytoplasmic side</orientation>
    </subcellularLocation>
</comment>
<evidence type="ECO:0000313" key="12">
    <source>
        <dbReference type="Proteomes" id="UP000192578"/>
    </source>
</evidence>
<reference evidence="12" key="1">
    <citation type="submission" date="2017-01" db="EMBL/GenBank/DDBJ databases">
        <title>Comparative genomics of anhydrobiosis in the tardigrade Hypsibius dujardini.</title>
        <authorList>
            <person name="Yoshida Y."/>
            <person name="Koutsovoulos G."/>
            <person name="Laetsch D."/>
            <person name="Stevens L."/>
            <person name="Kumar S."/>
            <person name="Horikawa D."/>
            <person name="Ishino K."/>
            <person name="Komine S."/>
            <person name="Tomita M."/>
            <person name="Blaxter M."/>
            <person name="Arakawa K."/>
        </authorList>
    </citation>
    <scope>NUCLEOTIDE SEQUENCE [LARGE SCALE GENOMIC DNA]</scope>
    <source>
        <strain evidence="12">Z151</strain>
    </source>
</reference>
<dbReference type="PROSITE" id="PS51837">
    <property type="entry name" value="LITAF"/>
    <property type="match status" value="1"/>
</dbReference>
<evidence type="ECO:0000256" key="8">
    <source>
        <dbReference type="SAM" id="MobiDB-lite"/>
    </source>
</evidence>
<keyword evidence="5" id="KW-0479">Metal-binding</keyword>
<feature type="region of interest" description="Disordered" evidence="8">
    <location>
        <begin position="1"/>
        <end position="29"/>
    </location>
</feature>
<comment type="caution">
    <text evidence="11">The sequence shown here is derived from an EMBL/GenBank/DDBJ whole genome shotgun (WGS) entry which is preliminary data.</text>
</comment>
<feature type="transmembrane region" description="Helical" evidence="9">
    <location>
        <begin position="95"/>
        <end position="117"/>
    </location>
</feature>
<dbReference type="InterPro" id="IPR037519">
    <property type="entry name" value="LITAF_fam"/>
</dbReference>
<keyword evidence="9" id="KW-0812">Transmembrane</keyword>
<name>A0A1W0WQ78_HYPEX</name>
<protein>
    <recommendedName>
        <fullName evidence="10">LITAF domain-containing protein</fullName>
    </recommendedName>
</protein>
<keyword evidence="9" id="KW-1133">Transmembrane helix</keyword>
<evidence type="ECO:0000256" key="7">
    <source>
        <dbReference type="ARBA" id="ARBA00023136"/>
    </source>
</evidence>
<evidence type="ECO:0000256" key="9">
    <source>
        <dbReference type="SAM" id="Phobius"/>
    </source>
</evidence>
<evidence type="ECO:0000256" key="2">
    <source>
        <dbReference type="ARBA" id="ARBA00004481"/>
    </source>
</evidence>
<dbReference type="InterPro" id="IPR006629">
    <property type="entry name" value="LITAF"/>
</dbReference>
<comment type="similarity">
    <text evidence="4">Belongs to the CDIP1/LITAF family.</text>
</comment>
<dbReference type="GO" id="GO:0005765">
    <property type="term" value="C:lysosomal membrane"/>
    <property type="evidence" value="ECO:0007669"/>
    <property type="project" value="UniProtKB-SubCell"/>
</dbReference>
<gene>
    <name evidence="11" type="ORF">BV898_08604</name>
</gene>
<dbReference type="GO" id="GO:0031902">
    <property type="term" value="C:late endosome membrane"/>
    <property type="evidence" value="ECO:0007669"/>
    <property type="project" value="UniProtKB-SubCell"/>
</dbReference>
<evidence type="ECO:0000256" key="3">
    <source>
        <dbReference type="ARBA" id="ARBA00004630"/>
    </source>
</evidence>
<accession>A0A1W0WQ78</accession>
<dbReference type="EMBL" id="MTYJ01000062">
    <property type="protein sequence ID" value="OQV17355.1"/>
    <property type="molecule type" value="Genomic_DNA"/>
</dbReference>
<evidence type="ECO:0000256" key="6">
    <source>
        <dbReference type="ARBA" id="ARBA00022833"/>
    </source>
</evidence>
<dbReference type="SMART" id="SM00714">
    <property type="entry name" value="LITAF"/>
    <property type="match status" value="1"/>
</dbReference>
<keyword evidence="12" id="KW-1185">Reference proteome</keyword>
<dbReference type="Pfam" id="PF10601">
    <property type="entry name" value="zf-LITAF-like"/>
    <property type="match status" value="1"/>
</dbReference>
<proteinExistence type="inferred from homology"/>
<sequence length="143" mass="15857">MNEKHGLPPVRYETDVVGPPPFYKPRDGDPDLVRTETKVEYEDSGLSSPISSTTTTTVINGEIDEIVFLQPYPTEVQCPNCGQIVITEITYENGVLTWLLAAGIAVLGGWLGCFLIPTCVNSCKDARHTCPRCQRLIGKYRRL</sequence>
<evidence type="ECO:0000256" key="4">
    <source>
        <dbReference type="ARBA" id="ARBA00005975"/>
    </source>
</evidence>
<dbReference type="Proteomes" id="UP000192578">
    <property type="component" value="Unassembled WGS sequence"/>
</dbReference>
<evidence type="ECO:0000256" key="5">
    <source>
        <dbReference type="ARBA" id="ARBA00022723"/>
    </source>
</evidence>
<dbReference type="AlphaFoldDB" id="A0A1W0WQ78"/>